<dbReference type="RefSeq" id="WP_301209942.1">
    <property type="nucleotide sequence ID" value="NZ_JAROCF010000001.1"/>
</dbReference>
<dbReference type="Proteomes" id="UP001174208">
    <property type="component" value="Unassembled WGS sequence"/>
</dbReference>
<keyword evidence="2" id="KW-1185">Reference proteome</keyword>
<gene>
    <name evidence="1" type="ORF">P5G50_01585</name>
</gene>
<proteinExistence type="predicted"/>
<name>A0ABT8K6Q5_9MICO</name>
<sequence>MFDDFDEPELDRSVWLPHYLPAWSSQGASRATYRIHSSRLELTIPPEQGLWAEGVHETPLRVSGLQTGNYSGPVGSTIGQQPFRDGLTVQEAQEEFRGCLVGGGAREARAGLRASLHLSPRSMASLWLIGFEDQPERSGELCVMEVFGRDIARDQALVGIGFHRFRDPGLAEDFARIPVPIDVTEPHAYEARWDDSRAAFLVDGRVLRLLDAPPAYPLQLMLAVFDFPEWSDGRDGHLVPRLSVDRVWAN</sequence>
<evidence type="ECO:0000313" key="2">
    <source>
        <dbReference type="Proteomes" id="UP001174208"/>
    </source>
</evidence>
<evidence type="ECO:0000313" key="1">
    <source>
        <dbReference type="EMBL" id="MDN4613130.1"/>
    </source>
</evidence>
<dbReference type="SUPFAM" id="SSF49899">
    <property type="entry name" value="Concanavalin A-like lectins/glucanases"/>
    <property type="match status" value="1"/>
</dbReference>
<reference evidence="1" key="1">
    <citation type="submission" date="2023-06" db="EMBL/GenBank/DDBJ databases">
        <title>MT1 and MT2 Draft Genomes of Novel Species.</title>
        <authorList>
            <person name="Venkateswaran K."/>
        </authorList>
    </citation>
    <scope>NUCLEOTIDE SEQUENCE</scope>
    <source>
        <strain evidence="1">F6_8S_P_1B</strain>
    </source>
</reference>
<keyword evidence="1" id="KW-0378">Hydrolase</keyword>
<dbReference type="Gene3D" id="2.60.120.200">
    <property type="match status" value="1"/>
</dbReference>
<dbReference type="EMBL" id="JAROCF010000001">
    <property type="protein sequence ID" value="MDN4613130.1"/>
    <property type="molecule type" value="Genomic_DNA"/>
</dbReference>
<dbReference type="InterPro" id="IPR013320">
    <property type="entry name" value="ConA-like_dom_sf"/>
</dbReference>
<dbReference type="GO" id="GO:0016787">
    <property type="term" value="F:hydrolase activity"/>
    <property type="evidence" value="ECO:0007669"/>
    <property type="project" value="UniProtKB-KW"/>
</dbReference>
<organism evidence="1 2">
    <name type="scientific">Leifsonia williamsii</name>
    <dbReference type="NCBI Taxonomy" id="3035919"/>
    <lineage>
        <taxon>Bacteria</taxon>
        <taxon>Bacillati</taxon>
        <taxon>Actinomycetota</taxon>
        <taxon>Actinomycetes</taxon>
        <taxon>Micrococcales</taxon>
        <taxon>Microbacteriaceae</taxon>
        <taxon>Leifsonia</taxon>
    </lineage>
</organism>
<comment type="caution">
    <text evidence="1">The sequence shown here is derived from an EMBL/GenBank/DDBJ whole genome shotgun (WGS) entry which is preliminary data.</text>
</comment>
<dbReference type="CDD" id="cd00413">
    <property type="entry name" value="Glyco_hydrolase_16"/>
    <property type="match status" value="1"/>
</dbReference>
<protein>
    <submittedName>
        <fullName evidence="1">Glycoside hydrolase family 16 protein</fullName>
    </submittedName>
</protein>
<accession>A0ABT8K6Q5</accession>